<gene>
    <name evidence="1" type="ORF">BAL341_3456</name>
</gene>
<accession>A0A486XUV8</accession>
<dbReference type="AlphaFoldDB" id="A0A486XUV8"/>
<protein>
    <submittedName>
        <fullName evidence="1">Uncharacterized protein</fullName>
    </submittedName>
</protein>
<name>A0A486XUV8_9GAMM</name>
<sequence>MLLIVDVDLDALKELHTHGSVNTMKDRRHDVYRLSLVDNAEST</sequence>
<reference evidence="1" key="1">
    <citation type="submission" date="2019-04" db="EMBL/GenBank/DDBJ databases">
        <authorList>
            <person name="Brambilla D."/>
        </authorList>
    </citation>
    <scope>NUCLEOTIDE SEQUENCE</scope>
    <source>
        <strain evidence="1">BAL1</strain>
    </source>
</reference>
<proteinExistence type="predicted"/>
<organism evidence="1">
    <name type="scientific">Rheinheimera sp. BAL341</name>
    <dbReference type="NCBI Taxonomy" id="1708203"/>
    <lineage>
        <taxon>Bacteria</taxon>
        <taxon>Pseudomonadati</taxon>
        <taxon>Pseudomonadota</taxon>
        <taxon>Gammaproteobacteria</taxon>
        <taxon>Chromatiales</taxon>
        <taxon>Chromatiaceae</taxon>
        <taxon>Rheinheimera</taxon>
    </lineage>
</organism>
<evidence type="ECO:0000313" key="1">
    <source>
        <dbReference type="EMBL" id="VHO06439.1"/>
    </source>
</evidence>
<dbReference type="EMBL" id="CAAJGR010000034">
    <property type="protein sequence ID" value="VHO06439.1"/>
    <property type="molecule type" value="Genomic_DNA"/>
</dbReference>